<evidence type="ECO:0008006" key="3">
    <source>
        <dbReference type="Google" id="ProtNLM"/>
    </source>
</evidence>
<name>D2QXC5_PIRSD</name>
<protein>
    <recommendedName>
        <fullName evidence="3">Tetratricopeptide repeat protein</fullName>
    </recommendedName>
</protein>
<reference evidence="1 2" key="1">
    <citation type="journal article" date="2009" name="Stand. Genomic Sci.">
        <title>Complete genome sequence of Pirellula staleyi type strain (ATCC 27377).</title>
        <authorList>
            <person name="Clum A."/>
            <person name="Tindall B.J."/>
            <person name="Sikorski J."/>
            <person name="Ivanova N."/>
            <person name="Mavrommatis K."/>
            <person name="Lucas S."/>
            <person name="Glavina del Rio T."/>
            <person name="Nolan M."/>
            <person name="Chen F."/>
            <person name="Tice H."/>
            <person name="Pitluck S."/>
            <person name="Cheng J.F."/>
            <person name="Chertkov O."/>
            <person name="Brettin T."/>
            <person name="Han C."/>
            <person name="Detter J.C."/>
            <person name="Kuske C."/>
            <person name="Bruce D."/>
            <person name="Goodwin L."/>
            <person name="Ovchinikova G."/>
            <person name="Pati A."/>
            <person name="Mikhailova N."/>
            <person name="Chen A."/>
            <person name="Palaniappan K."/>
            <person name="Land M."/>
            <person name="Hauser L."/>
            <person name="Chang Y.J."/>
            <person name="Jeffries C.D."/>
            <person name="Chain P."/>
            <person name="Rohde M."/>
            <person name="Goker M."/>
            <person name="Bristow J."/>
            <person name="Eisen J.A."/>
            <person name="Markowitz V."/>
            <person name="Hugenholtz P."/>
            <person name="Kyrpides N.C."/>
            <person name="Klenk H.P."/>
            <person name="Lapidus A."/>
        </authorList>
    </citation>
    <scope>NUCLEOTIDE SEQUENCE [LARGE SCALE GENOMIC DNA]</scope>
    <source>
        <strain evidence="2">ATCC 27377 / DSM 6068 / ICPB 4128</strain>
    </source>
</reference>
<dbReference type="STRING" id="530564.Psta_3301"/>
<dbReference type="AlphaFoldDB" id="D2QXC5"/>
<gene>
    <name evidence="1" type="ordered locus">Psta_3301</name>
</gene>
<keyword evidence="2" id="KW-1185">Reference proteome</keyword>
<evidence type="ECO:0000313" key="2">
    <source>
        <dbReference type="Proteomes" id="UP000001887"/>
    </source>
</evidence>
<dbReference type="HOGENOM" id="CLU_146069_0_1_0"/>
<sequence length="109" mass="12448">MSGLSRREKIEAMLQNEPNDEFLRYGLACEYDNEGRDEEAWKLFDGLTRDNPPHVASFLRGAQLLVRMDRINEARAVLRTGIEEARRQGKMHPAGEMAELLTELGKMGE</sequence>
<organism evidence="1 2">
    <name type="scientific">Pirellula staleyi (strain ATCC 27377 / DSM 6068 / ICPB 4128)</name>
    <name type="common">Pirella staleyi</name>
    <dbReference type="NCBI Taxonomy" id="530564"/>
    <lineage>
        <taxon>Bacteria</taxon>
        <taxon>Pseudomonadati</taxon>
        <taxon>Planctomycetota</taxon>
        <taxon>Planctomycetia</taxon>
        <taxon>Pirellulales</taxon>
        <taxon>Pirellulaceae</taxon>
        <taxon>Pirellula</taxon>
    </lineage>
</organism>
<dbReference type="KEGG" id="psl:Psta_3301"/>
<dbReference type="Proteomes" id="UP000001887">
    <property type="component" value="Chromosome"/>
</dbReference>
<dbReference type="Gene3D" id="1.25.40.10">
    <property type="entry name" value="Tetratricopeptide repeat domain"/>
    <property type="match status" value="1"/>
</dbReference>
<dbReference type="InterPro" id="IPR011990">
    <property type="entry name" value="TPR-like_helical_dom_sf"/>
</dbReference>
<proteinExistence type="predicted"/>
<evidence type="ECO:0000313" key="1">
    <source>
        <dbReference type="EMBL" id="ADB17965.1"/>
    </source>
</evidence>
<dbReference type="SUPFAM" id="SSF48452">
    <property type="entry name" value="TPR-like"/>
    <property type="match status" value="1"/>
</dbReference>
<dbReference type="EMBL" id="CP001848">
    <property type="protein sequence ID" value="ADB17965.1"/>
    <property type="molecule type" value="Genomic_DNA"/>
</dbReference>
<dbReference type="OrthoDB" id="280886at2"/>
<accession>D2QXC5</accession>
<dbReference type="eggNOG" id="COG3118">
    <property type="taxonomic scope" value="Bacteria"/>
</dbReference>